<comment type="caution">
    <text evidence="2">The sequence shown here is derived from an EMBL/GenBank/DDBJ whole genome shotgun (WGS) entry which is preliminary data.</text>
</comment>
<dbReference type="AlphaFoldDB" id="A0A2M8R653"/>
<dbReference type="RefSeq" id="WP_100233922.1">
    <property type="nucleotide sequence ID" value="NZ_PGVG01000018.1"/>
</dbReference>
<sequence>MKEIAAKGTPKMGHLVVVRATWDSEASVWTAESSDLPGLVTEAASLDELDAKLPGLIRDLLEDDAAAEGYEIPVEVIASFSKRIKIGSAKEAA</sequence>
<dbReference type="InterPro" id="IPR015066">
    <property type="entry name" value="DUF1902"/>
</dbReference>
<dbReference type="OrthoDB" id="361917at2"/>
<evidence type="ECO:0000259" key="1">
    <source>
        <dbReference type="Pfam" id="PF08972"/>
    </source>
</evidence>
<protein>
    <recommendedName>
        <fullName evidence="1">DUF1902 domain-containing protein</fullName>
    </recommendedName>
</protein>
<dbReference type="Proteomes" id="UP000231194">
    <property type="component" value="Unassembled WGS sequence"/>
</dbReference>
<accession>A0A2M8R653</accession>
<keyword evidence="3" id="KW-1185">Reference proteome</keyword>
<dbReference type="InterPro" id="IPR035069">
    <property type="entry name" value="TTHA1013/TTHA0281-like"/>
</dbReference>
<reference evidence="2 3" key="1">
    <citation type="submission" date="2017-11" db="EMBL/GenBank/DDBJ databases">
        <title>Bradyrhizobium forestalis sp. nov., an efficient nitrogen-fixing bacterium isolated from nodules of forest legume species in the Amazon.</title>
        <authorList>
            <person name="Costa E.M."/>
            <person name="Guimaraes A."/>
            <person name="Carvalho T.S."/>
            <person name="Rodrigues T.L."/>
            <person name="Ribeiro P.R.A."/>
            <person name="Lebbe L."/>
            <person name="Willems A."/>
            <person name="Moreira F.M.S."/>
        </authorList>
    </citation>
    <scope>NUCLEOTIDE SEQUENCE [LARGE SCALE GENOMIC DNA]</scope>
    <source>
        <strain evidence="2 3">INPA54B</strain>
    </source>
</reference>
<dbReference type="EMBL" id="PGVG01000018">
    <property type="protein sequence ID" value="PJG53290.1"/>
    <property type="molecule type" value="Genomic_DNA"/>
</dbReference>
<name>A0A2M8R653_9BRAD</name>
<evidence type="ECO:0000313" key="3">
    <source>
        <dbReference type="Proteomes" id="UP000231194"/>
    </source>
</evidence>
<proteinExistence type="predicted"/>
<feature type="domain" description="DUF1902" evidence="1">
    <location>
        <begin position="17"/>
        <end position="85"/>
    </location>
</feature>
<organism evidence="2 3">
    <name type="scientific">Bradyrhizobium forestalis</name>
    <dbReference type="NCBI Taxonomy" id="1419263"/>
    <lineage>
        <taxon>Bacteria</taxon>
        <taxon>Pseudomonadati</taxon>
        <taxon>Pseudomonadota</taxon>
        <taxon>Alphaproteobacteria</taxon>
        <taxon>Hyphomicrobiales</taxon>
        <taxon>Nitrobacteraceae</taxon>
        <taxon>Bradyrhizobium</taxon>
    </lineage>
</organism>
<gene>
    <name evidence="2" type="ORF">CVM73_21325</name>
</gene>
<evidence type="ECO:0000313" key="2">
    <source>
        <dbReference type="EMBL" id="PJG53290.1"/>
    </source>
</evidence>
<dbReference type="Pfam" id="PF08972">
    <property type="entry name" value="DUF1902"/>
    <property type="match status" value="1"/>
</dbReference>
<dbReference type="Gene3D" id="3.30.2390.10">
    <property type="entry name" value="TTHA1013-like"/>
    <property type="match status" value="1"/>
</dbReference>
<dbReference type="SUPFAM" id="SSF143100">
    <property type="entry name" value="TTHA1013/TTHA0281-like"/>
    <property type="match status" value="1"/>
</dbReference>